<dbReference type="PANTHER" id="PTHR42939">
    <property type="entry name" value="ABC TRANSPORTER ATP-BINDING PROTEIN ALBC-RELATED"/>
    <property type="match status" value="1"/>
</dbReference>
<comment type="caution">
    <text evidence="5">The sequence shown here is derived from an EMBL/GenBank/DDBJ whole genome shotgun (WGS) entry which is preliminary data.</text>
</comment>
<dbReference type="InterPro" id="IPR003439">
    <property type="entry name" value="ABC_transporter-like_ATP-bd"/>
</dbReference>
<accession>A0A645DJZ3</accession>
<evidence type="ECO:0000313" key="5">
    <source>
        <dbReference type="EMBL" id="MPM89143.1"/>
    </source>
</evidence>
<reference evidence="5" key="1">
    <citation type="submission" date="2019-08" db="EMBL/GenBank/DDBJ databases">
        <authorList>
            <person name="Kucharzyk K."/>
            <person name="Murdoch R.W."/>
            <person name="Higgins S."/>
            <person name="Loffler F."/>
        </authorList>
    </citation>
    <scope>NUCLEOTIDE SEQUENCE</scope>
</reference>
<dbReference type="AlphaFoldDB" id="A0A645DJZ3"/>
<evidence type="ECO:0000259" key="4">
    <source>
        <dbReference type="Pfam" id="PF00005"/>
    </source>
</evidence>
<organism evidence="5">
    <name type="scientific">bioreactor metagenome</name>
    <dbReference type="NCBI Taxonomy" id="1076179"/>
    <lineage>
        <taxon>unclassified sequences</taxon>
        <taxon>metagenomes</taxon>
        <taxon>ecological metagenomes</taxon>
    </lineage>
</organism>
<dbReference type="InterPro" id="IPR051782">
    <property type="entry name" value="ABC_Transporter_VariousFunc"/>
</dbReference>
<keyword evidence="1" id="KW-0813">Transport</keyword>
<evidence type="ECO:0000256" key="3">
    <source>
        <dbReference type="ARBA" id="ARBA00022840"/>
    </source>
</evidence>
<evidence type="ECO:0000256" key="1">
    <source>
        <dbReference type="ARBA" id="ARBA00022448"/>
    </source>
</evidence>
<keyword evidence="3 5" id="KW-0067">ATP-binding</keyword>
<evidence type="ECO:0000256" key="2">
    <source>
        <dbReference type="ARBA" id="ARBA00022741"/>
    </source>
</evidence>
<feature type="domain" description="ABC transporter" evidence="4">
    <location>
        <begin position="3"/>
        <end position="108"/>
    </location>
</feature>
<name>A0A645DJZ3_9ZZZZ</name>
<dbReference type="Pfam" id="PF00005">
    <property type="entry name" value="ABC_tran"/>
    <property type="match status" value="1"/>
</dbReference>
<protein>
    <submittedName>
        <fullName evidence="5">Fluoroquinolones export ATP-binding protein</fullName>
        <ecNumber evidence="5">3.6.3.-</ecNumber>
    </submittedName>
</protein>
<dbReference type="GO" id="GO:0016887">
    <property type="term" value="F:ATP hydrolysis activity"/>
    <property type="evidence" value="ECO:0007669"/>
    <property type="project" value="InterPro"/>
</dbReference>
<dbReference type="InterPro" id="IPR027417">
    <property type="entry name" value="P-loop_NTPase"/>
</dbReference>
<dbReference type="EMBL" id="VSSQ01036627">
    <property type="protein sequence ID" value="MPM89143.1"/>
    <property type="molecule type" value="Genomic_DNA"/>
</dbReference>
<dbReference type="GO" id="GO:0005524">
    <property type="term" value="F:ATP binding"/>
    <property type="evidence" value="ECO:0007669"/>
    <property type="project" value="UniProtKB-KW"/>
</dbReference>
<keyword evidence="2" id="KW-0547">Nucleotide-binding</keyword>
<dbReference type="PANTHER" id="PTHR42939:SF1">
    <property type="entry name" value="ABC TRANSPORTER ATP-BINDING PROTEIN ALBC-RELATED"/>
    <property type="match status" value="1"/>
</dbReference>
<proteinExistence type="predicted"/>
<dbReference type="Gene3D" id="3.40.50.300">
    <property type="entry name" value="P-loop containing nucleotide triphosphate hydrolases"/>
    <property type="match status" value="1"/>
</dbReference>
<dbReference type="EC" id="3.6.3.-" evidence="5"/>
<dbReference type="SUPFAM" id="SSF52540">
    <property type="entry name" value="P-loop containing nucleoside triphosphate hydrolases"/>
    <property type="match status" value="1"/>
</dbReference>
<gene>
    <name evidence="5" type="ORF">SDC9_136251</name>
</gene>
<keyword evidence="5" id="KW-0378">Hydrolase</keyword>
<sequence>MEDADQGTVIVSGKEVGHDHDFPKNIGLFVNEPAYIEYHDGFTNLKMLAQIQNKISDVQIREAMQAIGLDPDDKTMVKNYSSGMKQKLGIVQAVMENQQIILLDEPFNTLDYETNRVVAKLIRSEKDKKRTIILTSHQHQYLQQFCDRILMIQNNSLVPFDEERQEAYFKI</sequence>